<reference evidence="1" key="2">
    <citation type="journal article" date="2015" name="Data Brief">
        <title>Shoot transcriptome of the giant reed, Arundo donax.</title>
        <authorList>
            <person name="Barrero R.A."/>
            <person name="Guerrero F.D."/>
            <person name="Moolhuijzen P."/>
            <person name="Goolsby J.A."/>
            <person name="Tidwell J."/>
            <person name="Bellgard S.E."/>
            <person name="Bellgard M.I."/>
        </authorList>
    </citation>
    <scope>NUCLEOTIDE SEQUENCE</scope>
    <source>
        <tissue evidence="1">Shoot tissue taken approximately 20 cm above the soil surface</tissue>
    </source>
</reference>
<name>A0A0A9GL43_ARUDO</name>
<proteinExistence type="predicted"/>
<organism evidence="1">
    <name type="scientific">Arundo donax</name>
    <name type="common">Giant reed</name>
    <name type="synonym">Donax arundinaceus</name>
    <dbReference type="NCBI Taxonomy" id="35708"/>
    <lineage>
        <taxon>Eukaryota</taxon>
        <taxon>Viridiplantae</taxon>
        <taxon>Streptophyta</taxon>
        <taxon>Embryophyta</taxon>
        <taxon>Tracheophyta</taxon>
        <taxon>Spermatophyta</taxon>
        <taxon>Magnoliopsida</taxon>
        <taxon>Liliopsida</taxon>
        <taxon>Poales</taxon>
        <taxon>Poaceae</taxon>
        <taxon>PACMAD clade</taxon>
        <taxon>Arundinoideae</taxon>
        <taxon>Arundineae</taxon>
        <taxon>Arundo</taxon>
    </lineage>
</organism>
<dbReference type="EMBL" id="GBRH01174620">
    <property type="protein sequence ID" value="JAE23276.1"/>
    <property type="molecule type" value="Transcribed_RNA"/>
</dbReference>
<dbReference type="AlphaFoldDB" id="A0A0A9GL43"/>
<evidence type="ECO:0000313" key="1">
    <source>
        <dbReference type="EMBL" id="JAE23276.1"/>
    </source>
</evidence>
<protein>
    <submittedName>
        <fullName evidence="1">Uncharacterized protein</fullName>
    </submittedName>
</protein>
<reference evidence="1" key="1">
    <citation type="submission" date="2014-09" db="EMBL/GenBank/DDBJ databases">
        <authorList>
            <person name="Magalhaes I.L.F."/>
            <person name="Oliveira U."/>
            <person name="Santos F.R."/>
            <person name="Vidigal T.H.D.A."/>
            <person name="Brescovit A.D."/>
            <person name="Santos A.J."/>
        </authorList>
    </citation>
    <scope>NUCLEOTIDE SEQUENCE</scope>
    <source>
        <tissue evidence="1">Shoot tissue taken approximately 20 cm above the soil surface</tissue>
    </source>
</reference>
<accession>A0A0A9GL43</accession>
<sequence length="36" mass="4127">MDGNLILFINLLESEAICGAHFQFKFLHVSINIHIK</sequence>